<evidence type="ECO:0000313" key="2">
    <source>
        <dbReference type="Proteomes" id="UP000180280"/>
    </source>
</evidence>
<organism evidence="1 2">
    <name type="scientific">Chromobacterium sphagni</name>
    <dbReference type="NCBI Taxonomy" id="1903179"/>
    <lineage>
        <taxon>Bacteria</taxon>
        <taxon>Pseudomonadati</taxon>
        <taxon>Pseudomonadota</taxon>
        <taxon>Betaproteobacteria</taxon>
        <taxon>Neisseriales</taxon>
        <taxon>Chromobacteriaceae</taxon>
        <taxon>Chromobacterium</taxon>
    </lineage>
</organism>
<dbReference type="NCBIfam" id="TIGR01863">
    <property type="entry name" value="cas_Csd1"/>
    <property type="match status" value="1"/>
</dbReference>
<keyword evidence="2" id="KW-1185">Reference proteome</keyword>
<dbReference type="EMBL" id="MKCT01000001">
    <property type="protein sequence ID" value="OHX21161.1"/>
    <property type="molecule type" value="Genomic_DNA"/>
</dbReference>
<protein>
    <submittedName>
        <fullName evidence="1">Type I-C CRISPR-associated protein Cas8c/Csd1</fullName>
    </submittedName>
</protein>
<sequence length="591" mass="64743">MILSSLLDYYQRLSALDQVPRFGYSSEKISYALLLDEEGRLVDVPRDLRVANGKRHEGRLLNVPQPEKRTVGIRSNFLWDKTSYVLGVSAKAGGRVADEHAAFKALHSRWLADSEDEGLRAVRRFLQDWRPEQFDAFPLDLQESLRDANVVFRLDGRREYVHESAAAQLLRARMLAEGGGAPGMCLVSGGSAPLARLHPAIKGVNGAQSSGASIVSFNLESFSSYGKSQGENAPVSEFAAFAYTAVLNHLLRREASNRQRLQIGDASVVFWAQAATPEAAAAAESVFADWLDPPADDTSETQRAMATLKEIADGRPLADLGIPLAADTRLFVLGLAPNASRLSIRFWETGRLETFAARLAWHYRDLELAPSPWRHAPGVWRLLYAVAAQGKPENVPPQLAGELARAILTGRRYPRSLLSNVIMRMRADGDLSGTRVALCKAVLGRDQRLGVSCINLELPVSLDTANRDPGYLLGRLFAELENIQRSALGRDINATIRDRYYGAASATPASVFPLLLRNVQHHLSRVRKDKPGLATVLEKSLGDIIGGLDRSFPRNLGMSAQGQFAIGYYHQAHSHFSSKGGDVAASDTTEE</sequence>
<dbReference type="Proteomes" id="UP000180280">
    <property type="component" value="Unassembled WGS sequence"/>
</dbReference>
<reference evidence="1 2" key="1">
    <citation type="submission" date="2016-09" db="EMBL/GenBank/DDBJ databases">
        <title>Chromobacterium muskegensis sp. nov., an insecticidal bacterium isolated from Sphagnum bogs.</title>
        <authorList>
            <person name="Sparks M.E."/>
            <person name="Blackburn M.B."/>
            <person name="Gundersen-Rindal D.E."/>
            <person name="Mitchell A."/>
            <person name="Farrar R."/>
            <person name="Kuhar D."/>
        </authorList>
    </citation>
    <scope>NUCLEOTIDE SEQUENCE [LARGE SCALE GENOMIC DNA]</scope>
    <source>
        <strain evidence="1 2">14B-1</strain>
    </source>
</reference>
<dbReference type="InterPro" id="IPR010144">
    <property type="entry name" value="CRISPR-assoc_prot_Csd1-typ"/>
</dbReference>
<dbReference type="Pfam" id="PF09709">
    <property type="entry name" value="Cas_Csd1"/>
    <property type="match status" value="1"/>
</dbReference>
<comment type="caution">
    <text evidence="1">The sequence shown here is derived from an EMBL/GenBank/DDBJ whole genome shotgun (WGS) entry which is preliminary data.</text>
</comment>
<evidence type="ECO:0000313" key="1">
    <source>
        <dbReference type="EMBL" id="OHX21161.1"/>
    </source>
</evidence>
<name>A0ABX3CFS2_9NEIS</name>
<dbReference type="CDD" id="cd09757">
    <property type="entry name" value="Cas8c_I-C"/>
    <property type="match status" value="1"/>
</dbReference>
<gene>
    <name evidence="1" type="ORF">BI344_01055</name>
</gene>
<accession>A0ABX3CFS2</accession>
<proteinExistence type="predicted"/>
<dbReference type="RefSeq" id="WP_071111119.1">
    <property type="nucleotide sequence ID" value="NZ_MKCT01000001.1"/>
</dbReference>